<evidence type="ECO:0000259" key="7">
    <source>
        <dbReference type="PROSITE" id="PS50850"/>
    </source>
</evidence>
<evidence type="ECO:0000256" key="2">
    <source>
        <dbReference type="ARBA" id="ARBA00010992"/>
    </source>
</evidence>
<keyword evidence="5 6" id="KW-0472">Membrane</keyword>
<feature type="domain" description="Major facilitator superfamily (MFS) profile" evidence="7">
    <location>
        <begin position="42"/>
        <end position="482"/>
    </location>
</feature>
<dbReference type="SUPFAM" id="SSF103473">
    <property type="entry name" value="MFS general substrate transporter"/>
    <property type="match status" value="1"/>
</dbReference>
<feature type="transmembrane region" description="Helical" evidence="6">
    <location>
        <begin position="117"/>
        <end position="135"/>
    </location>
</feature>
<evidence type="ECO:0000256" key="5">
    <source>
        <dbReference type="ARBA" id="ARBA00023136"/>
    </source>
</evidence>
<evidence type="ECO:0000313" key="8">
    <source>
        <dbReference type="EMBL" id="OQD85466.1"/>
    </source>
</evidence>
<feature type="transmembrane region" description="Helical" evidence="6">
    <location>
        <begin position="460"/>
        <end position="478"/>
    </location>
</feature>
<reference evidence="9" key="1">
    <citation type="journal article" date="2017" name="Nat. Microbiol.">
        <title>Global analysis of biosynthetic gene clusters reveals vast potential of secondary metabolite production in Penicillium species.</title>
        <authorList>
            <person name="Nielsen J.C."/>
            <person name="Grijseels S."/>
            <person name="Prigent S."/>
            <person name="Ji B."/>
            <person name="Dainat J."/>
            <person name="Nielsen K.F."/>
            <person name="Frisvad J.C."/>
            <person name="Workman M."/>
            <person name="Nielsen J."/>
        </authorList>
    </citation>
    <scope>NUCLEOTIDE SEQUENCE [LARGE SCALE GENOMIC DNA]</scope>
    <source>
        <strain evidence="9">IBT 31811</strain>
    </source>
</reference>
<evidence type="ECO:0000256" key="4">
    <source>
        <dbReference type="ARBA" id="ARBA00022989"/>
    </source>
</evidence>
<feature type="transmembrane region" description="Helical" evidence="6">
    <location>
        <begin position="37"/>
        <end position="55"/>
    </location>
</feature>
<comment type="subcellular location">
    <subcellularLocation>
        <location evidence="1">Membrane</location>
        <topology evidence="1">Multi-pass membrane protein</topology>
    </subcellularLocation>
</comment>
<dbReference type="Gene3D" id="1.20.1250.20">
    <property type="entry name" value="MFS general substrate transporter like domains"/>
    <property type="match status" value="1"/>
</dbReference>
<dbReference type="PANTHER" id="PTHR48022:SF33">
    <property type="entry name" value="SUGAR PERMEASE, PUTATIVE (AFU_ORTHOLOGUE AFUA_6G12040)-RELATED"/>
    <property type="match status" value="1"/>
</dbReference>
<dbReference type="Proteomes" id="UP000191672">
    <property type="component" value="Unassembled WGS sequence"/>
</dbReference>
<protein>
    <recommendedName>
        <fullName evidence="7">Major facilitator superfamily (MFS) profile domain-containing protein</fullName>
    </recommendedName>
</protein>
<dbReference type="InterPro" id="IPR005828">
    <property type="entry name" value="MFS_sugar_transport-like"/>
</dbReference>
<feature type="transmembrane region" description="Helical" evidence="6">
    <location>
        <begin position="333"/>
        <end position="353"/>
    </location>
</feature>
<evidence type="ECO:0000313" key="9">
    <source>
        <dbReference type="Proteomes" id="UP000191672"/>
    </source>
</evidence>
<dbReference type="InterPro" id="IPR005829">
    <property type="entry name" value="Sugar_transporter_CS"/>
</dbReference>
<dbReference type="GO" id="GO:0005351">
    <property type="term" value="F:carbohydrate:proton symporter activity"/>
    <property type="evidence" value="ECO:0007669"/>
    <property type="project" value="TreeGrafter"/>
</dbReference>
<proteinExistence type="inferred from homology"/>
<feature type="transmembrane region" description="Helical" evidence="6">
    <location>
        <begin position="211"/>
        <end position="237"/>
    </location>
</feature>
<dbReference type="FunFam" id="1.20.1250.20:FF:000078">
    <property type="entry name" value="MFS maltose transporter, putative"/>
    <property type="match status" value="1"/>
</dbReference>
<dbReference type="AlphaFoldDB" id="A0A1V6Q9I7"/>
<accession>A0A1V6Q9I7</accession>
<sequence length="516" mass="56139">MTGEYVKSCSSHIEWEEPRFLQADQEMSLISAIKTHWRALLICSISFSAGAMFGYDTIVNGASISMPAFMMYFGEKDATGLYLPSLWTALWTSMSALAQALSATGTGFLADRIGRKWSGVIAGVIALIGASVQYTARTRSALLGGKIVGGLGIGMAMSAGMTYASEVVPPMLVPAVQQALVVFILIMQALAMGIIRIFVTDMSEQAFRTVFAIQWGVGGLVAIVFAVAPESPVYCIINKREVSAKKLFKWLYRDDADREERYNHLVKTIQEENSQREANQSSYIECFQGVNFKRTITMMFLFGLVNLGGGPFLSQSIYFLISVGLPAVHVFDISIGGFGLAIVLIIASGIALKNVRRRNILLWGCIINFLFNLIVGALYWAHGTGPKWAIAIFMNVLISLQASLMQAPGWSIAAEISSYRLRAKSMSLGMMSQTFTTWLVTFVVPYMYNIDSGNLGARTGLVFAGASVLLIWGAWAIVPDTTGLSTEDIDNLYEAKVPARKFTSHKKAATSAGGPV</sequence>
<dbReference type="Pfam" id="PF00083">
    <property type="entry name" value="Sugar_tr"/>
    <property type="match status" value="1"/>
</dbReference>
<dbReference type="GO" id="GO:0016020">
    <property type="term" value="C:membrane"/>
    <property type="evidence" value="ECO:0007669"/>
    <property type="project" value="UniProtKB-SubCell"/>
</dbReference>
<feature type="transmembrane region" description="Helical" evidence="6">
    <location>
        <begin position="89"/>
        <end position="110"/>
    </location>
</feature>
<dbReference type="OrthoDB" id="6612291at2759"/>
<feature type="transmembrane region" description="Helical" evidence="6">
    <location>
        <begin position="180"/>
        <end position="199"/>
    </location>
</feature>
<feature type="transmembrane region" description="Helical" evidence="6">
    <location>
        <begin position="428"/>
        <end position="448"/>
    </location>
</feature>
<feature type="transmembrane region" description="Helical" evidence="6">
    <location>
        <begin position="388"/>
        <end position="407"/>
    </location>
</feature>
<feature type="transmembrane region" description="Helical" evidence="6">
    <location>
        <begin position="360"/>
        <end position="382"/>
    </location>
</feature>
<gene>
    <name evidence="8" type="ORF">PENANT_c010G02040</name>
</gene>
<dbReference type="InterPro" id="IPR036259">
    <property type="entry name" value="MFS_trans_sf"/>
</dbReference>
<feature type="transmembrane region" description="Helical" evidence="6">
    <location>
        <begin position="147"/>
        <end position="168"/>
    </location>
</feature>
<keyword evidence="4 6" id="KW-1133">Transmembrane helix</keyword>
<dbReference type="PROSITE" id="PS50850">
    <property type="entry name" value="MFS"/>
    <property type="match status" value="1"/>
</dbReference>
<comment type="caution">
    <text evidence="8">The sequence shown here is derived from an EMBL/GenBank/DDBJ whole genome shotgun (WGS) entry which is preliminary data.</text>
</comment>
<feature type="transmembrane region" description="Helical" evidence="6">
    <location>
        <begin position="300"/>
        <end position="321"/>
    </location>
</feature>
<dbReference type="PROSITE" id="PS00216">
    <property type="entry name" value="SUGAR_TRANSPORT_1"/>
    <property type="match status" value="1"/>
</dbReference>
<name>A0A1V6Q9I7_9EURO</name>
<dbReference type="PANTHER" id="PTHR48022">
    <property type="entry name" value="PLASTIDIC GLUCOSE TRANSPORTER 4"/>
    <property type="match status" value="1"/>
</dbReference>
<comment type="similarity">
    <text evidence="2">Belongs to the major facilitator superfamily. Sugar transporter (TC 2.A.1.1) family.</text>
</comment>
<dbReference type="EMBL" id="MDYN01000010">
    <property type="protein sequence ID" value="OQD85466.1"/>
    <property type="molecule type" value="Genomic_DNA"/>
</dbReference>
<keyword evidence="9" id="KW-1185">Reference proteome</keyword>
<evidence type="ECO:0000256" key="3">
    <source>
        <dbReference type="ARBA" id="ARBA00022692"/>
    </source>
</evidence>
<evidence type="ECO:0000256" key="6">
    <source>
        <dbReference type="SAM" id="Phobius"/>
    </source>
</evidence>
<keyword evidence="3 6" id="KW-0812">Transmembrane</keyword>
<dbReference type="InterPro" id="IPR020846">
    <property type="entry name" value="MFS_dom"/>
</dbReference>
<dbReference type="InterPro" id="IPR050360">
    <property type="entry name" value="MFS_Sugar_Transporters"/>
</dbReference>
<evidence type="ECO:0000256" key="1">
    <source>
        <dbReference type="ARBA" id="ARBA00004141"/>
    </source>
</evidence>
<organism evidence="8 9">
    <name type="scientific">Penicillium antarcticum</name>
    <dbReference type="NCBI Taxonomy" id="416450"/>
    <lineage>
        <taxon>Eukaryota</taxon>
        <taxon>Fungi</taxon>
        <taxon>Dikarya</taxon>
        <taxon>Ascomycota</taxon>
        <taxon>Pezizomycotina</taxon>
        <taxon>Eurotiomycetes</taxon>
        <taxon>Eurotiomycetidae</taxon>
        <taxon>Eurotiales</taxon>
        <taxon>Aspergillaceae</taxon>
        <taxon>Penicillium</taxon>
    </lineage>
</organism>